<proteinExistence type="predicted"/>
<dbReference type="InterPro" id="IPR011008">
    <property type="entry name" value="Dimeric_a/b-barrel"/>
</dbReference>
<dbReference type="EMBL" id="CP020474">
    <property type="protein sequence ID" value="ARE85365.1"/>
    <property type="molecule type" value="Genomic_DNA"/>
</dbReference>
<dbReference type="Proteomes" id="UP000192273">
    <property type="component" value="Chromosome"/>
</dbReference>
<reference evidence="1 2" key="1">
    <citation type="submission" date="2017-03" db="EMBL/GenBank/DDBJ databases">
        <title>Genome Sequence of Roseovarius mucosus strain SMR3 Isolated from a culture of the Diatom Skeletonema marinoi.</title>
        <authorList>
            <person name="Topel M."/>
            <person name="Pinder M."/>
            <person name="Johansson O.N."/>
            <person name="Kourtchenko O."/>
            <person name="Godhe A."/>
            <person name="Clarke A.K."/>
        </authorList>
    </citation>
    <scope>NUCLEOTIDE SEQUENCE [LARGE SCALE GENOMIC DNA]</scope>
    <source>
        <strain evidence="1 2">SMR3</strain>
    </source>
</reference>
<dbReference type="KEGG" id="rmm:ROSMUCSMR3_03919"/>
<organism evidence="1 2">
    <name type="scientific">Roseovarius mucosus</name>
    <dbReference type="NCBI Taxonomy" id="215743"/>
    <lineage>
        <taxon>Bacteria</taxon>
        <taxon>Pseudomonadati</taxon>
        <taxon>Pseudomonadota</taxon>
        <taxon>Alphaproteobacteria</taxon>
        <taxon>Rhodobacterales</taxon>
        <taxon>Roseobacteraceae</taxon>
        <taxon>Roseovarius</taxon>
    </lineage>
</organism>
<protein>
    <recommendedName>
        <fullName evidence="3">ABM domain-containing protein</fullName>
    </recommendedName>
</protein>
<name>A0A1V0RUN4_9RHOB</name>
<sequence length="101" mass="10795">MSNAIIESVTFKLNEGVSHDAFVAAAKGMNAWVVACPGFVHRRLSCTEDGTWIEHIQWQDMPSAKAAAAEIGKVPGNADFLSAIDGKTVQLMHSELAVAIN</sequence>
<dbReference type="RefSeq" id="WP_237183491.1">
    <property type="nucleotide sequence ID" value="NZ_CP020474.1"/>
</dbReference>
<accession>A0A1V0RUN4</accession>
<evidence type="ECO:0008006" key="3">
    <source>
        <dbReference type="Google" id="ProtNLM"/>
    </source>
</evidence>
<gene>
    <name evidence="1" type="ORF">ROSMUCSMR3_03919</name>
</gene>
<dbReference type="AlphaFoldDB" id="A0A1V0RUN4"/>
<dbReference type="SUPFAM" id="SSF54909">
    <property type="entry name" value="Dimeric alpha+beta barrel"/>
    <property type="match status" value="1"/>
</dbReference>
<evidence type="ECO:0000313" key="2">
    <source>
        <dbReference type="Proteomes" id="UP000192273"/>
    </source>
</evidence>
<keyword evidence="2" id="KW-1185">Reference proteome</keyword>
<evidence type="ECO:0000313" key="1">
    <source>
        <dbReference type="EMBL" id="ARE85365.1"/>
    </source>
</evidence>